<dbReference type="EMBL" id="BAABCV010000004">
    <property type="protein sequence ID" value="GAA4091973.1"/>
    <property type="molecule type" value="Genomic_DNA"/>
</dbReference>
<keyword evidence="1" id="KW-0732">Signal</keyword>
<accession>A0ABP7WM52</accession>
<reference evidence="3" key="1">
    <citation type="journal article" date="2019" name="Int. J. Syst. Evol. Microbiol.">
        <title>The Global Catalogue of Microorganisms (GCM) 10K type strain sequencing project: providing services to taxonomists for standard genome sequencing and annotation.</title>
        <authorList>
            <consortium name="The Broad Institute Genomics Platform"/>
            <consortium name="The Broad Institute Genome Sequencing Center for Infectious Disease"/>
            <person name="Wu L."/>
            <person name="Ma J."/>
        </authorList>
    </citation>
    <scope>NUCLEOTIDE SEQUENCE [LARGE SCALE GENOMIC DNA]</scope>
    <source>
        <strain evidence="3">JCM 17085</strain>
    </source>
</reference>
<feature type="chain" id="PRO_5045080769" evidence="1">
    <location>
        <begin position="21"/>
        <end position="59"/>
    </location>
</feature>
<dbReference type="Proteomes" id="UP001500841">
    <property type="component" value="Unassembled WGS sequence"/>
</dbReference>
<feature type="signal peptide" evidence="1">
    <location>
        <begin position="1"/>
        <end position="20"/>
    </location>
</feature>
<name>A0ABP7WM52_9SPHI</name>
<evidence type="ECO:0000313" key="3">
    <source>
        <dbReference type="Proteomes" id="UP001500841"/>
    </source>
</evidence>
<protein>
    <submittedName>
        <fullName evidence="2">Uncharacterized protein</fullName>
    </submittedName>
</protein>
<comment type="caution">
    <text evidence="2">The sequence shown here is derived from an EMBL/GenBank/DDBJ whole genome shotgun (WGS) entry which is preliminary data.</text>
</comment>
<evidence type="ECO:0000313" key="2">
    <source>
        <dbReference type="EMBL" id="GAA4091973.1"/>
    </source>
</evidence>
<gene>
    <name evidence="2" type="ORF">GCM10022392_12500</name>
</gene>
<evidence type="ECO:0000256" key="1">
    <source>
        <dbReference type="SAM" id="SignalP"/>
    </source>
</evidence>
<keyword evidence="3" id="KW-1185">Reference proteome</keyword>
<sequence>MKKIILGAAVAMIAGASVFANPAVPPVKKSKQATCTSCKKAKCTSKATCPKVTDKCVCN</sequence>
<proteinExistence type="predicted"/>
<organism evidence="2 3">
    <name type="scientific">Mucilaginibacter panaciglaebae</name>
    <dbReference type="NCBI Taxonomy" id="502331"/>
    <lineage>
        <taxon>Bacteria</taxon>
        <taxon>Pseudomonadati</taxon>
        <taxon>Bacteroidota</taxon>
        <taxon>Sphingobacteriia</taxon>
        <taxon>Sphingobacteriales</taxon>
        <taxon>Sphingobacteriaceae</taxon>
        <taxon>Mucilaginibacter</taxon>
    </lineage>
</organism>